<feature type="transmembrane region" description="Helical" evidence="1">
    <location>
        <begin position="815"/>
        <end position="837"/>
    </location>
</feature>
<feature type="transmembrane region" description="Helical" evidence="1">
    <location>
        <begin position="367"/>
        <end position="395"/>
    </location>
</feature>
<accession>A0A4Q5MVY5</accession>
<keyword evidence="1" id="KW-1133">Transmembrane helix</keyword>
<evidence type="ECO:0000256" key="1">
    <source>
        <dbReference type="SAM" id="Phobius"/>
    </source>
</evidence>
<protein>
    <recommendedName>
        <fullName evidence="4">FtsX-like permease family protein</fullName>
    </recommendedName>
</protein>
<feature type="transmembrane region" description="Helical" evidence="1">
    <location>
        <begin position="415"/>
        <end position="436"/>
    </location>
</feature>
<dbReference type="OrthoDB" id="3279764at2"/>
<evidence type="ECO:0000313" key="3">
    <source>
        <dbReference type="Proteomes" id="UP000293764"/>
    </source>
</evidence>
<keyword evidence="1" id="KW-0812">Transmembrane</keyword>
<organism evidence="2 3">
    <name type="scientific">Pengzhenrongella frigida</name>
    <dbReference type="NCBI Taxonomy" id="1259133"/>
    <lineage>
        <taxon>Bacteria</taxon>
        <taxon>Bacillati</taxon>
        <taxon>Actinomycetota</taxon>
        <taxon>Actinomycetes</taxon>
        <taxon>Micrococcales</taxon>
        <taxon>Pengzhenrongella</taxon>
    </lineage>
</organism>
<keyword evidence="3" id="KW-1185">Reference proteome</keyword>
<dbReference type="Proteomes" id="UP000293764">
    <property type="component" value="Unassembled WGS sequence"/>
</dbReference>
<dbReference type="RefSeq" id="WP_130103991.1">
    <property type="nucleotide sequence ID" value="NZ_SDWW01000058.1"/>
</dbReference>
<evidence type="ECO:0008006" key="4">
    <source>
        <dbReference type="Google" id="ProtNLM"/>
    </source>
</evidence>
<dbReference type="AlphaFoldDB" id="A0A4Q5MVY5"/>
<comment type="caution">
    <text evidence="2">The sequence shown here is derived from an EMBL/GenBank/DDBJ whole genome shotgun (WGS) entry which is preliminary data.</text>
</comment>
<feature type="transmembrane region" description="Helical" evidence="1">
    <location>
        <begin position="539"/>
        <end position="560"/>
    </location>
</feature>
<gene>
    <name evidence="2" type="ORF">EUA98_17535</name>
</gene>
<feature type="transmembrane region" description="Helical" evidence="1">
    <location>
        <begin position="912"/>
        <end position="933"/>
    </location>
</feature>
<evidence type="ECO:0000313" key="2">
    <source>
        <dbReference type="EMBL" id="RYV49679.1"/>
    </source>
</evidence>
<name>A0A4Q5MVY5_9MICO</name>
<dbReference type="EMBL" id="SDWW01000058">
    <property type="protein sequence ID" value="RYV49679.1"/>
    <property type="molecule type" value="Genomic_DNA"/>
</dbReference>
<feature type="transmembrane region" description="Helical" evidence="1">
    <location>
        <begin position="869"/>
        <end position="892"/>
    </location>
</feature>
<feature type="transmembrane region" description="Helical" evidence="1">
    <location>
        <begin position="448"/>
        <end position="468"/>
    </location>
</feature>
<feature type="transmembrane region" description="Helical" evidence="1">
    <location>
        <begin position="480"/>
        <end position="499"/>
    </location>
</feature>
<proteinExistence type="predicted"/>
<reference evidence="2 3" key="1">
    <citation type="submission" date="2019-01" db="EMBL/GenBank/DDBJ databases">
        <title>Novel species of Cellulomonas.</title>
        <authorList>
            <person name="Liu Q."/>
            <person name="Xin Y.-H."/>
        </authorList>
    </citation>
    <scope>NUCLEOTIDE SEQUENCE [LARGE SCALE GENOMIC DNA]</scope>
    <source>
        <strain evidence="2 3">HLT2-17</strain>
    </source>
</reference>
<keyword evidence="1" id="KW-0472">Membrane</keyword>
<sequence>MGPLVRRSPLRLLRDGPWGLLVAGAFLLVCSAAASAPIFAEASGNAAFADQLAAVPATANAGSAPVVRLVGGAGLGGRDRLGGMLDRVPGLGPATVTATSVGVELEGRTVFTPFVAANGRTERARLFGDDDVEHALVADPGWPSRVPAEAIGPALWLPAPIATALGVTTGDTVEVGVESRASRTSTPVEVAGVYAVDGAGRLPADPPGTRRWALRQAFLPKDSEFTSSPAYVLVGDVAAATEVAKVVGDSLLFAVEGQLSPAVPTLAAASATVAGIRRLQADVRDPALLGETPDRLHQQVASGLPDLVRAATDVADRTVAWTSTLSAAGAGLGLMSILAVAALGTVRRAIEVKHSVGVGLRPAAIGGLAALEVVPTAVASWAAGFGLAALAVAAIGPPGAITTTSLTAGAWRAGLAALAGIALVGCATTVAAARAARLTARHGASRSVPWEVVLGAVAATATMGLLVRPAAAGPPSALDLIVPLLVLAATGAIGTRLTLAAAGKATRRRTDDGVAGAWARRPALMLALRRVVVGGSQKVLVVTILSTGLGLLAYSVAAAVSVSQVAEDRAAVRAGASATTEIEVSWLLDDGAAQVTPDDDAFVLTSGPMLGVRTPPLPAGTTIVWRSRVTMPAERQNVDLLVIDPARFAAVAAWGGGPELARSKALLPTLTRADATLTDRLQAGGSGQIPAIGVGTLEGRPGEGAAVSTDLGDLAITLLDVVPAFPGHSGNLPMIVVPADSFFGSLGAADPRVRPPATEGRFSRAPRQYFPSLWSNGDPDALRAVLEPRGLELGLTETLAQVAQEPDLVAARRSLGLQVALGLCVAAIAVLALAMFADRATSRARASDLMLALMGMGRAGTQRARSIELGLLAGLGLALAGVGVLLVAPLGARLLDPGGGAEPAFVLRLGGAALVAAALAAVVCLLVAIAVVATRSGRADSAKVLRDAD</sequence>
<feature type="transmembrane region" description="Helical" evidence="1">
    <location>
        <begin position="325"/>
        <end position="346"/>
    </location>
</feature>